<gene>
    <name evidence="1" type="ORF">K441DRAFT_595689</name>
</gene>
<evidence type="ECO:0000313" key="1">
    <source>
        <dbReference type="EMBL" id="OCK87102.1"/>
    </source>
</evidence>
<protein>
    <submittedName>
        <fullName evidence="1">Uncharacterized protein</fullName>
    </submittedName>
</protein>
<reference evidence="1 2" key="1">
    <citation type="journal article" date="2016" name="Nat. Commun.">
        <title>Ectomycorrhizal ecology is imprinted in the genome of the dominant symbiotic fungus Cenococcum geophilum.</title>
        <authorList>
            <consortium name="DOE Joint Genome Institute"/>
            <person name="Peter M."/>
            <person name="Kohler A."/>
            <person name="Ohm R.A."/>
            <person name="Kuo A."/>
            <person name="Krutzmann J."/>
            <person name="Morin E."/>
            <person name="Arend M."/>
            <person name="Barry K.W."/>
            <person name="Binder M."/>
            <person name="Choi C."/>
            <person name="Clum A."/>
            <person name="Copeland A."/>
            <person name="Grisel N."/>
            <person name="Haridas S."/>
            <person name="Kipfer T."/>
            <person name="LaButti K."/>
            <person name="Lindquist E."/>
            <person name="Lipzen A."/>
            <person name="Maire R."/>
            <person name="Meier B."/>
            <person name="Mihaltcheva S."/>
            <person name="Molinier V."/>
            <person name="Murat C."/>
            <person name="Poggeler S."/>
            <person name="Quandt C.A."/>
            <person name="Sperisen C."/>
            <person name="Tritt A."/>
            <person name="Tisserant E."/>
            <person name="Crous P.W."/>
            <person name="Henrissat B."/>
            <person name="Nehls U."/>
            <person name="Egli S."/>
            <person name="Spatafora J.W."/>
            <person name="Grigoriev I.V."/>
            <person name="Martin F.M."/>
        </authorList>
    </citation>
    <scope>NUCLEOTIDE SEQUENCE [LARGE SCALE GENOMIC DNA]</scope>
    <source>
        <strain evidence="1 2">1.58</strain>
    </source>
</reference>
<proteinExistence type="predicted"/>
<dbReference type="EMBL" id="KV748269">
    <property type="protein sequence ID" value="OCK87102.1"/>
    <property type="molecule type" value="Genomic_DNA"/>
</dbReference>
<name>A0ACC8EL91_9PEZI</name>
<feature type="non-terminal residue" evidence="1">
    <location>
        <position position="1"/>
    </location>
</feature>
<organism evidence="1 2">
    <name type="scientific">Cenococcum geophilum 1.58</name>
    <dbReference type="NCBI Taxonomy" id="794803"/>
    <lineage>
        <taxon>Eukaryota</taxon>
        <taxon>Fungi</taxon>
        <taxon>Dikarya</taxon>
        <taxon>Ascomycota</taxon>
        <taxon>Pezizomycotina</taxon>
        <taxon>Dothideomycetes</taxon>
        <taxon>Pleosporomycetidae</taxon>
        <taxon>Gloniales</taxon>
        <taxon>Gloniaceae</taxon>
        <taxon>Cenococcum</taxon>
    </lineage>
</organism>
<accession>A0ACC8EL91</accession>
<dbReference type="Proteomes" id="UP000250078">
    <property type="component" value="Unassembled WGS sequence"/>
</dbReference>
<sequence length="67" mass="8106">GHNIIILNILFLMDILIRHFKQSFIRILFTFKSFSNKVFNKYYLKSNKSLLYAVVIILYSKRCIKYI</sequence>
<evidence type="ECO:0000313" key="2">
    <source>
        <dbReference type="Proteomes" id="UP000250078"/>
    </source>
</evidence>
<keyword evidence="2" id="KW-1185">Reference proteome</keyword>